<gene>
    <name evidence="1" type="ORF">ARB_02014</name>
</gene>
<dbReference type="EMBL" id="ABSU01000024">
    <property type="protein sequence ID" value="EFE31145.1"/>
    <property type="molecule type" value="Genomic_DNA"/>
</dbReference>
<accession>D4B0N8</accession>
<dbReference type="AlphaFoldDB" id="D4B0N8"/>
<dbReference type="KEGG" id="abe:ARB_02014"/>
<evidence type="ECO:0000313" key="1">
    <source>
        <dbReference type="EMBL" id="EFE31145.1"/>
    </source>
</evidence>
<reference evidence="2" key="1">
    <citation type="journal article" date="2011" name="Genome Biol.">
        <title>Comparative and functional genomics provide insights into the pathogenicity of dermatophytic fungi.</title>
        <authorList>
            <person name="Burmester A."/>
            <person name="Shelest E."/>
            <person name="Gloeckner G."/>
            <person name="Heddergott C."/>
            <person name="Schindler S."/>
            <person name="Staib P."/>
            <person name="Heidel A."/>
            <person name="Felder M."/>
            <person name="Petzold A."/>
            <person name="Szafranski K."/>
            <person name="Feuermann M."/>
            <person name="Pedruzzi I."/>
            <person name="Priebe S."/>
            <person name="Groth M."/>
            <person name="Winkler R."/>
            <person name="Li W."/>
            <person name="Kniemeyer O."/>
            <person name="Schroeckh V."/>
            <person name="Hertweck C."/>
            <person name="Hube B."/>
            <person name="White T.C."/>
            <person name="Platzer M."/>
            <person name="Guthke R."/>
            <person name="Heitman J."/>
            <person name="Woestemeyer J."/>
            <person name="Zipfel P.F."/>
            <person name="Monod M."/>
            <person name="Brakhage A.A."/>
        </authorList>
    </citation>
    <scope>NUCLEOTIDE SEQUENCE [LARGE SCALE GENOMIC DNA]</scope>
    <source>
        <strain evidence="2">ATCC MYA-4681 / CBS 112371</strain>
    </source>
</reference>
<dbReference type="HOGENOM" id="CLU_2026146_0_0_1"/>
<sequence>MTGDTGTRPVLSWLEGPGASSSRCSLARRLPRLAMLPVWIRSAQPGDLLAFCTQLPGCPFSVGVGQRSSDQALIFFAFVFPQGQCKGREQAEEKLKKKQEEERLLSAYVRKYSVSSAEVSKV</sequence>
<evidence type="ECO:0000313" key="2">
    <source>
        <dbReference type="Proteomes" id="UP000008866"/>
    </source>
</evidence>
<dbReference type="RefSeq" id="XP_003011785.1">
    <property type="nucleotide sequence ID" value="XM_003011739.1"/>
</dbReference>
<proteinExistence type="predicted"/>
<protein>
    <submittedName>
        <fullName evidence="1">Uncharacterized protein</fullName>
    </submittedName>
</protein>
<keyword evidence="2" id="KW-1185">Reference proteome</keyword>
<name>D4B0N8_ARTBC</name>
<comment type="caution">
    <text evidence="1">The sequence shown here is derived from an EMBL/GenBank/DDBJ whole genome shotgun (WGS) entry which is preliminary data.</text>
</comment>
<dbReference type="GeneID" id="9523558"/>
<dbReference type="Proteomes" id="UP000008866">
    <property type="component" value="Unassembled WGS sequence"/>
</dbReference>
<organism evidence="1 2">
    <name type="scientific">Arthroderma benhamiae (strain ATCC MYA-4681 / CBS 112371)</name>
    <name type="common">Trichophyton mentagrophytes</name>
    <dbReference type="NCBI Taxonomy" id="663331"/>
    <lineage>
        <taxon>Eukaryota</taxon>
        <taxon>Fungi</taxon>
        <taxon>Dikarya</taxon>
        <taxon>Ascomycota</taxon>
        <taxon>Pezizomycotina</taxon>
        <taxon>Eurotiomycetes</taxon>
        <taxon>Eurotiomycetidae</taxon>
        <taxon>Onygenales</taxon>
        <taxon>Arthrodermataceae</taxon>
        <taxon>Trichophyton</taxon>
    </lineage>
</organism>